<evidence type="ECO:0000313" key="2">
    <source>
        <dbReference type="EMBL" id="KGN76295.1"/>
    </source>
</evidence>
<evidence type="ECO:0008006" key="6">
    <source>
        <dbReference type="Google" id="ProtNLM"/>
    </source>
</evidence>
<organism evidence="2 4">
    <name type="scientific">Porphyromonas macacae</name>
    <dbReference type="NCBI Taxonomy" id="28115"/>
    <lineage>
        <taxon>Bacteria</taxon>
        <taxon>Pseudomonadati</taxon>
        <taxon>Bacteroidota</taxon>
        <taxon>Bacteroidia</taxon>
        <taxon>Bacteroidales</taxon>
        <taxon>Porphyromonadaceae</taxon>
        <taxon>Porphyromonas</taxon>
    </lineage>
</organism>
<accession>A0A0A2EFP6</accession>
<name>A0A0A2EFP6_9PORP</name>
<dbReference type="InterPro" id="IPR025636">
    <property type="entry name" value="DUF4294"/>
</dbReference>
<gene>
    <name evidence="2" type="ORF">HQ47_00415</name>
    <name evidence="3" type="ORF">NCTC11632_00339</name>
</gene>
<evidence type="ECO:0000313" key="5">
    <source>
        <dbReference type="Proteomes" id="UP000254156"/>
    </source>
</evidence>
<feature type="chain" id="PRO_5035987131" description="DUF4294 domain-containing protein" evidence="1">
    <location>
        <begin position="29"/>
        <end position="218"/>
    </location>
</feature>
<dbReference type="Proteomes" id="UP000030103">
    <property type="component" value="Unassembled WGS sequence"/>
</dbReference>
<keyword evidence="4" id="KW-1185">Reference proteome</keyword>
<dbReference type="Proteomes" id="UP000254156">
    <property type="component" value="Unassembled WGS sequence"/>
</dbReference>
<evidence type="ECO:0000313" key="3">
    <source>
        <dbReference type="EMBL" id="SUB88276.1"/>
    </source>
</evidence>
<evidence type="ECO:0000256" key="1">
    <source>
        <dbReference type="SAM" id="SignalP"/>
    </source>
</evidence>
<dbReference type="AlphaFoldDB" id="A0A0A2EFP6"/>
<reference evidence="3 5" key="2">
    <citation type="submission" date="2018-06" db="EMBL/GenBank/DDBJ databases">
        <authorList>
            <consortium name="Pathogen Informatics"/>
            <person name="Doyle S."/>
        </authorList>
    </citation>
    <scope>NUCLEOTIDE SEQUENCE [LARGE SCALE GENOMIC DNA]</scope>
    <source>
        <strain evidence="3 5">NCTC11632</strain>
    </source>
</reference>
<protein>
    <recommendedName>
        <fullName evidence="6">DUF4294 domain-containing protein</fullName>
    </recommendedName>
</protein>
<dbReference type="Pfam" id="PF14127">
    <property type="entry name" value="DUF4294"/>
    <property type="match status" value="1"/>
</dbReference>
<feature type="signal peptide" evidence="1">
    <location>
        <begin position="1"/>
        <end position="28"/>
    </location>
</feature>
<dbReference type="STRING" id="28115.HQ47_00415"/>
<dbReference type="RefSeq" id="WP_025004452.1">
    <property type="nucleotide sequence ID" value="NZ_JASBZX010000009.1"/>
</dbReference>
<dbReference type="EMBL" id="UGTF01000002">
    <property type="protein sequence ID" value="SUB88276.1"/>
    <property type="molecule type" value="Genomic_DNA"/>
</dbReference>
<keyword evidence="1" id="KW-0732">Signal</keyword>
<proteinExistence type="predicted"/>
<reference evidence="2 4" key="1">
    <citation type="submission" date="2014-09" db="EMBL/GenBank/DDBJ databases">
        <title>Draft Genome Sequence of Porphyromonas macacae COT-192_OH2859.</title>
        <authorList>
            <person name="Wallis C."/>
            <person name="Deusch O."/>
            <person name="O'Flynn C."/>
            <person name="Davis I."/>
            <person name="Horsfall A."/>
            <person name="Kirkwood N."/>
            <person name="Harris S."/>
            <person name="Eisen J.A."/>
            <person name="Coil D.A."/>
            <person name="Darling A.E."/>
            <person name="Jospin G."/>
            <person name="Alexiev A."/>
        </authorList>
    </citation>
    <scope>NUCLEOTIDE SEQUENCE [LARGE SCALE GENOMIC DNA]</scope>
    <source>
        <strain evidence="4">COT-192 OH2859</strain>
        <strain evidence="2">COT-192_OH2859</strain>
    </source>
</reference>
<sequence length="218" mass="25814">MKILKTAYISCFYLLLFFLTGYAFTAKAQEVYPPEGSILILPQNTHYQVVNGDTIYMVELPNIQVTRKRKRYPERPLTLQERREMWRLIRDVKKTLPIAKELSQTLIETYEYLDKLPTDKARNKHLKLLEGVLKEQYEPQMRNLTLRQGKLLIKLVARQTNQSSYKIVDAFFGGWKAFWWNSFANMFGASLKTEYNPKYNKEDALTERIIRLVEAHRL</sequence>
<evidence type="ECO:0000313" key="4">
    <source>
        <dbReference type="Proteomes" id="UP000030103"/>
    </source>
</evidence>
<dbReference type="EMBL" id="JRFA01000002">
    <property type="protein sequence ID" value="KGN76295.1"/>
    <property type="molecule type" value="Genomic_DNA"/>
</dbReference>
<dbReference type="eggNOG" id="ENOG502Z7JA">
    <property type="taxonomic scope" value="Bacteria"/>
</dbReference>
<dbReference type="OrthoDB" id="1491885at2"/>